<dbReference type="AlphaFoldDB" id="A0A5M4B6D3"/>
<dbReference type="GO" id="GO:0033281">
    <property type="term" value="C:TAT protein transport complex"/>
    <property type="evidence" value="ECO:0007669"/>
    <property type="project" value="UniProtKB-UniRule"/>
</dbReference>
<evidence type="ECO:0000313" key="10">
    <source>
        <dbReference type="EMBL" id="GET45078.1"/>
    </source>
</evidence>
<keyword evidence="6 9" id="KW-1133">Transmembrane helix</keyword>
<keyword evidence="4 9" id="KW-0812">Transmembrane</keyword>
<dbReference type="InterPro" id="IPR003369">
    <property type="entry name" value="TatA/B/E"/>
</dbReference>
<keyword evidence="7 9" id="KW-0811">Translocation</keyword>
<gene>
    <name evidence="9 10" type="primary">tatA</name>
    <name evidence="10" type="ORF">RCZ01_03800</name>
</gene>
<dbReference type="RefSeq" id="WP_155283776.1">
    <property type="nucleotide sequence ID" value="NZ_BLBC01000005.1"/>
</dbReference>
<dbReference type="InterPro" id="IPR006312">
    <property type="entry name" value="TatA/E"/>
</dbReference>
<reference evidence="11" key="1">
    <citation type="journal article" date="2020" name="Int. J. Syst. Evol. Microbiol.">
        <title>Capnocytophaga felis sp. nov. isolated from the feline oral cavity.</title>
        <authorList>
            <person name="Suzuki M."/>
            <person name="Umeda K."/>
            <person name="Kimura M."/>
            <person name="Imaoka K."/>
            <person name="Morikawa S."/>
            <person name="Maeda K."/>
        </authorList>
    </citation>
    <scope>NUCLEOTIDE SEQUENCE [LARGE SCALE GENOMIC DNA]</scope>
    <source>
        <strain evidence="11">KC07070</strain>
    </source>
</reference>
<organism evidence="10 11">
    <name type="scientific">Capnocytophaga felis</name>
    <dbReference type="NCBI Taxonomy" id="2267611"/>
    <lineage>
        <taxon>Bacteria</taxon>
        <taxon>Pseudomonadati</taxon>
        <taxon>Bacteroidota</taxon>
        <taxon>Flavobacteriia</taxon>
        <taxon>Flavobacteriales</taxon>
        <taxon>Flavobacteriaceae</taxon>
        <taxon>Capnocytophaga</taxon>
    </lineage>
</organism>
<evidence type="ECO:0000256" key="7">
    <source>
        <dbReference type="ARBA" id="ARBA00023010"/>
    </source>
</evidence>
<comment type="subcellular location">
    <subcellularLocation>
        <location evidence="1 9">Cell membrane</location>
        <topology evidence="1 9">Single-pass membrane protein</topology>
    </subcellularLocation>
</comment>
<dbReference type="HAMAP" id="MF_00236">
    <property type="entry name" value="TatA_E"/>
    <property type="match status" value="1"/>
</dbReference>
<evidence type="ECO:0000313" key="11">
    <source>
        <dbReference type="Proteomes" id="UP000398217"/>
    </source>
</evidence>
<evidence type="ECO:0000256" key="5">
    <source>
        <dbReference type="ARBA" id="ARBA00022927"/>
    </source>
</evidence>
<name>A0A5M4B6D3_9FLAO</name>
<dbReference type="Proteomes" id="UP000398217">
    <property type="component" value="Unassembled WGS sequence"/>
</dbReference>
<dbReference type="PANTHER" id="PTHR42982:SF1">
    <property type="entry name" value="SEC-INDEPENDENT PROTEIN TRANSLOCASE PROTEIN TATA"/>
    <property type="match status" value="1"/>
</dbReference>
<evidence type="ECO:0000256" key="1">
    <source>
        <dbReference type="ARBA" id="ARBA00004162"/>
    </source>
</evidence>
<keyword evidence="3 9" id="KW-1003">Cell membrane</keyword>
<accession>A0A5M4B6D3</accession>
<dbReference type="PANTHER" id="PTHR42982">
    <property type="entry name" value="SEC-INDEPENDENT PROTEIN TRANSLOCASE PROTEIN TATA"/>
    <property type="match status" value="1"/>
</dbReference>
<evidence type="ECO:0000256" key="2">
    <source>
        <dbReference type="ARBA" id="ARBA00022448"/>
    </source>
</evidence>
<dbReference type="Gene3D" id="1.20.5.3310">
    <property type="match status" value="1"/>
</dbReference>
<keyword evidence="2 9" id="KW-0813">Transport</keyword>
<evidence type="ECO:0000256" key="3">
    <source>
        <dbReference type="ARBA" id="ARBA00022475"/>
    </source>
</evidence>
<keyword evidence="5 9" id="KW-0653">Protein transport</keyword>
<keyword evidence="11" id="KW-1185">Reference proteome</keyword>
<evidence type="ECO:0000256" key="8">
    <source>
        <dbReference type="ARBA" id="ARBA00023136"/>
    </source>
</evidence>
<keyword evidence="8 9" id="KW-0472">Membrane</keyword>
<dbReference type="Pfam" id="PF02416">
    <property type="entry name" value="TatA_B_E"/>
    <property type="match status" value="1"/>
</dbReference>
<comment type="subunit">
    <text evidence="9">Forms a complex with TatC.</text>
</comment>
<protein>
    <recommendedName>
        <fullName evidence="9">Sec-independent protein translocase protein TatA</fullName>
    </recommendedName>
</protein>
<evidence type="ECO:0000256" key="6">
    <source>
        <dbReference type="ARBA" id="ARBA00022989"/>
    </source>
</evidence>
<dbReference type="GO" id="GO:0043953">
    <property type="term" value="P:protein transport by the Tat complex"/>
    <property type="evidence" value="ECO:0007669"/>
    <property type="project" value="UniProtKB-UniRule"/>
</dbReference>
<sequence length="68" mass="7354">MALTNIPLFIGKLGAPEIILIIVALLILFGGKKIPELMKGLGSGIKEFKNASKEETKNDSTAIEKKEE</sequence>
<evidence type="ECO:0000256" key="4">
    <source>
        <dbReference type="ARBA" id="ARBA00022692"/>
    </source>
</evidence>
<comment type="caution">
    <text evidence="10">The sequence shown here is derived from an EMBL/GenBank/DDBJ whole genome shotgun (WGS) entry which is preliminary data.</text>
</comment>
<comment type="similarity">
    <text evidence="9">Belongs to the TatA/E family.</text>
</comment>
<proteinExistence type="inferred from homology"/>
<dbReference type="NCBIfam" id="TIGR01411">
    <property type="entry name" value="tatAE"/>
    <property type="match status" value="1"/>
</dbReference>
<dbReference type="OrthoDB" id="9812812at2"/>
<dbReference type="GO" id="GO:0008320">
    <property type="term" value="F:protein transmembrane transporter activity"/>
    <property type="evidence" value="ECO:0007669"/>
    <property type="project" value="UniProtKB-UniRule"/>
</dbReference>
<comment type="function">
    <text evidence="9">Part of the twin-arginine translocation (Tat) system that transports large folded proteins containing a characteristic twin-arginine motif in their signal peptide across membranes. TatA could form the protein-conducting channel of the Tat system.</text>
</comment>
<feature type="transmembrane region" description="Helical" evidence="9">
    <location>
        <begin position="6"/>
        <end position="29"/>
    </location>
</feature>
<evidence type="ECO:0000256" key="9">
    <source>
        <dbReference type="HAMAP-Rule" id="MF_00236"/>
    </source>
</evidence>
<dbReference type="EMBL" id="BLBC01000005">
    <property type="protein sequence ID" value="GET45078.1"/>
    <property type="molecule type" value="Genomic_DNA"/>
</dbReference>